<evidence type="ECO:0000313" key="7">
    <source>
        <dbReference type="EMBL" id="KAK1393553.1"/>
    </source>
</evidence>
<name>A0AAD8IZ11_9APIA</name>
<protein>
    <recommendedName>
        <fullName evidence="6">SLC26A/SulP transporter domain-containing protein</fullName>
    </recommendedName>
</protein>
<gene>
    <name evidence="7" type="ORF">POM88_012609</name>
</gene>
<feature type="domain" description="SLC26A/SulP transporter" evidence="6">
    <location>
        <begin position="47"/>
        <end position="160"/>
    </location>
</feature>
<evidence type="ECO:0000256" key="3">
    <source>
        <dbReference type="ARBA" id="ARBA00022989"/>
    </source>
</evidence>
<reference evidence="7" key="2">
    <citation type="submission" date="2023-05" db="EMBL/GenBank/DDBJ databases">
        <authorList>
            <person name="Schelkunov M.I."/>
        </authorList>
    </citation>
    <scope>NUCLEOTIDE SEQUENCE</scope>
    <source>
        <strain evidence="7">Hsosn_3</strain>
        <tissue evidence="7">Leaf</tissue>
    </source>
</reference>
<dbReference type="Pfam" id="PF00916">
    <property type="entry name" value="Sulfate_transp"/>
    <property type="match status" value="1"/>
</dbReference>
<accession>A0AAD8IZ11</accession>
<keyword evidence="8" id="KW-1185">Reference proteome</keyword>
<dbReference type="InterPro" id="IPR001902">
    <property type="entry name" value="SLC26A/SulP_fam"/>
</dbReference>
<sequence>MLVHFELDSHTPLFEFNWLLCSKSLLQVQMVRIRLRVSDYGCTTQKVLCLISSLCSALHCYKKLFWVPAIAPLLSVIISTFFVYITHAEKDGVQIVRHIKQGVNPPSIDQIYFNGDYLVKGFKIGVVAGLIALTEAVAIGRTFAAMKDYQIDGNKEMVAL</sequence>
<evidence type="ECO:0000313" key="8">
    <source>
        <dbReference type="Proteomes" id="UP001237642"/>
    </source>
</evidence>
<comment type="subcellular location">
    <subcellularLocation>
        <location evidence="1">Membrane</location>
        <topology evidence="1">Multi-pass membrane protein</topology>
    </subcellularLocation>
</comment>
<dbReference type="Proteomes" id="UP001237642">
    <property type="component" value="Unassembled WGS sequence"/>
</dbReference>
<dbReference type="AlphaFoldDB" id="A0AAD8IZ11"/>
<evidence type="ECO:0000256" key="5">
    <source>
        <dbReference type="SAM" id="Phobius"/>
    </source>
</evidence>
<evidence type="ECO:0000256" key="2">
    <source>
        <dbReference type="ARBA" id="ARBA00022692"/>
    </source>
</evidence>
<dbReference type="InterPro" id="IPR011547">
    <property type="entry name" value="SLC26A/SulP_dom"/>
</dbReference>
<dbReference type="GO" id="GO:0055085">
    <property type="term" value="P:transmembrane transport"/>
    <property type="evidence" value="ECO:0007669"/>
    <property type="project" value="InterPro"/>
</dbReference>
<feature type="transmembrane region" description="Helical" evidence="5">
    <location>
        <begin position="64"/>
        <end position="85"/>
    </location>
</feature>
<proteinExistence type="predicted"/>
<comment type="caution">
    <text evidence="7">The sequence shown here is derived from an EMBL/GenBank/DDBJ whole genome shotgun (WGS) entry which is preliminary data.</text>
</comment>
<organism evidence="7 8">
    <name type="scientific">Heracleum sosnowskyi</name>
    <dbReference type="NCBI Taxonomy" id="360622"/>
    <lineage>
        <taxon>Eukaryota</taxon>
        <taxon>Viridiplantae</taxon>
        <taxon>Streptophyta</taxon>
        <taxon>Embryophyta</taxon>
        <taxon>Tracheophyta</taxon>
        <taxon>Spermatophyta</taxon>
        <taxon>Magnoliopsida</taxon>
        <taxon>eudicotyledons</taxon>
        <taxon>Gunneridae</taxon>
        <taxon>Pentapetalae</taxon>
        <taxon>asterids</taxon>
        <taxon>campanulids</taxon>
        <taxon>Apiales</taxon>
        <taxon>Apiaceae</taxon>
        <taxon>Apioideae</taxon>
        <taxon>apioid superclade</taxon>
        <taxon>Tordylieae</taxon>
        <taxon>Tordyliinae</taxon>
        <taxon>Heracleum</taxon>
    </lineage>
</organism>
<reference evidence="7" key="1">
    <citation type="submission" date="2023-02" db="EMBL/GenBank/DDBJ databases">
        <title>Genome of toxic invasive species Heracleum sosnowskyi carries increased number of genes despite the absence of recent whole-genome duplications.</title>
        <authorList>
            <person name="Schelkunov M."/>
            <person name="Shtratnikova V."/>
            <person name="Makarenko M."/>
            <person name="Klepikova A."/>
            <person name="Omelchenko D."/>
            <person name="Novikova G."/>
            <person name="Obukhova E."/>
            <person name="Bogdanov V."/>
            <person name="Penin A."/>
            <person name="Logacheva M."/>
        </authorList>
    </citation>
    <scope>NUCLEOTIDE SEQUENCE</scope>
    <source>
        <strain evidence="7">Hsosn_3</strain>
        <tissue evidence="7">Leaf</tissue>
    </source>
</reference>
<keyword evidence="3 5" id="KW-1133">Transmembrane helix</keyword>
<keyword evidence="4 5" id="KW-0472">Membrane</keyword>
<dbReference type="PANTHER" id="PTHR11814">
    <property type="entry name" value="SULFATE TRANSPORTER"/>
    <property type="match status" value="1"/>
</dbReference>
<evidence type="ECO:0000256" key="4">
    <source>
        <dbReference type="ARBA" id="ARBA00023136"/>
    </source>
</evidence>
<keyword evidence="2 5" id="KW-0812">Transmembrane</keyword>
<evidence type="ECO:0000259" key="6">
    <source>
        <dbReference type="Pfam" id="PF00916"/>
    </source>
</evidence>
<dbReference type="EMBL" id="JAUIZM010000003">
    <property type="protein sequence ID" value="KAK1393553.1"/>
    <property type="molecule type" value="Genomic_DNA"/>
</dbReference>
<dbReference type="GO" id="GO:0016020">
    <property type="term" value="C:membrane"/>
    <property type="evidence" value="ECO:0007669"/>
    <property type="project" value="UniProtKB-SubCell"/>
</dbReference>
<evidence type="ECO:0000256" key="1">
    <source>
        <dbReference type="ARBA" id="ARBA00004141"/>
    </source>
</evidence>